<dbReference type="KEGG" id="tasa:A1Q1_04317"/>
<evidence type="ECO:0000313" key="2">
    <source>
        <dbReference type="Proteomes" id="UP000002748"/>
    </source>
</evidence>
<dbReference type="GeneID" id="25987830"/>
<dbReference type="HOGENOM" id="CLU_1099154_0_0_1"/>
<dbReference type="Proteomes" id="UP000002748">
    <property type="component" value="Unassembled WGS sequence"/>
</dbReference>
<dbReference type="AlphaFoldDB" id="J4U8S4"/>
<dbReference type="OrthoDB" id="2574774at2759"/>
<proteinExistence type="predicted"/>
<dbReference type="EMBL" id="ALBS01000269">
    <property type="protein sequence ID" value="EJT46925.1"/>
    <property type="molecule type" value="Genomic_DNA"/>
</dbReference>
<name>J4U8S4_TRIAS</name>
<evidence type="ECO:0000313" key="1">
    <source>
        <dbReference type="EMBL" id="EJT46925.1"/>
    </source>
</evidence>
<dbReference type="VEuPathDB" id="FungiDB:A1Q1_04317"/>
<accession>J4U8S4</accession>
<comment type="caution">
    <text evidence="1">The sequence shown here is derived from an EMBL/GenBank/DDBJ whole genome shotgun (WGS) entry which is preliminary data.</text>
</comment>
<dbReference type="RefSeq" id="XP_014178169.1">
    <property type="nucleotide sequence ID" value="XM_014322694.1"/>
</dbReference>
<reference evidence="1 2" key="1">
    <citation type="journal article" date="2012" name="Eukaryot. Cell">
        <title>Draft genome sequence of CBS 2479, the standard type strain of Trichosporon asahii.</title>
        <authorList>
            <person name="Yang R.Y."/>
            <person name="Li H.T."/>
            <person name="Zhu H."/>
            <person name="Zhou G.P."/>
            <person name="Wang M."/>
            <person name="Wang L."/>
        </authorList>
    </citation>
    <scope>NUCLEOTIDE SEQUENCE [LARGE SCALE GENOMIC DNA]</scope>
    <source>
        <strain evidence="2">ATCC 90039 / CBS 2479 / JCM 2466 / KCTC 7840 / NCYC 2677 / UAMH 7654</strain>
    </source>
</reference>
<sequence>MPPIRTKRERTSSVQPVNIDPQWSDGDFSLISKDGTTFKVPSYHLQSASSMLLAGDRPREVTLEARAVTIRHFLQMVGSGKPTFTKIDDFEYMDQVVELAAFLDKYQCHAALYMFFHYIKTIEPVAPLLLFMVGVRLQRPQVCSEALDQSPQSWHSYSCKVYTGSVSWKTPKFVQDFDKLRRTPRAPVDLDSQMLLPQAIPCNLFLSFPPEYAWALAAGVSYYHKVAHQCSGAEFLKLVKVAREARALAGNTA</sequence>
<gene>
    <name evidence="1" type="ORF">A1Q1_04317</name>
</gene>
<protein>
    <recommendedName>
        <fullName evidence="3">BTB domain-containing protein</fullName>
    </recommendedName>
</protein>
<organism evidence="1 2">
    <name type="scientific">Trichosporon asahii var. asahii (strain ATCC 90039 / CBS 2479 / JCM 2466 / KCTC 7840 / NBRC 103889/ NCYC 2677 / UAMH 7654)</name>
    <name type="common">Yeast</name>
    <dbReference type="NCBI Taxonomy" id="1186058"/>
    <lineage>
        <taxon>Eukaryota</taxon>
        <taxon>Fungi</taxon>
        <taxon>Dikarya</taxon>
        <taxon>Basidiomycota</taxon>
        <taxon>Agaricomycotina</taxon>
        <taxon>Tremellomycetes</taxon>
        <taxon>Trichosporonales</taxon>
        <taxon>Trichosporonaceae</taxon>
        <taxon>Trichosporon</taxon>
    </lineage>
</organism>
<evidence type="ECO:0008006" key="3">
    <source>
        <dbReference type="Google" id="ProtNLM"/>
    </source>
</evidence>